<feature type="region of interest" description="Disordered" evidence="1">
    <location>
        <begin position="1"/>
        <end position="41"/>
    </location>
</feature>
<organism evidence="2 3">
    <name type="scientific">Thelephora terrestris</name>
    <dbReference type="NCBI Taxonomy" id="56493"/>
    <lineage>
        <taxon>Eukaryota</taxon>
        <taxon>Fungi</taxon>
        <taxon>Dikarya</taxon>
        <taxon>Basidiomycota</taxon>
        <taxon>Agaricomycotina</taxon>
        <taxon>Agaricomycetes</taxon>
        <taxon>Thelephorales</taxon>
        <taxon>Thelephoraceae</taxon>
        <taxon>Thelephora</taxon>
    </lineage>
</organism>
<keyword evidence="3" id="KW-1185">Reference proteome</keyword>
<feature type="compositionally biased region" description="Basic and acidic residues" evidence="1">
    <location>
        <begin position="230"/>
        <end position="239"/>
    </location>
</feature>
<evidence type="ECO:0000313" key="3">
    <source>
        <dbReference type="Proteomes" id="UP000736335"/>
    </source>
</evidence>
<sequence>MTRKVMRLDPTMEKKGRKKTKREREGRGERGGGGRDRDQTAILTVGSKGEGRYARRQLDLLPFPTLLRLRSPVVEGGSMNERANDTEIGGILSKCAGDEPSVLRFRTFQLGRRCFDLPSGERQEEAVIMWRMWRMTGRGQWRSRWMDGWMVEVSVIGTRGRNQAPACGVVIDIGKGSITVMTGECRDPLGRGGRSITKRKKEGATGAPYLNIKPLFINSTSPSHSRKAHDRTQSAEERHHDSACTSAVWVPGKEGAGCPSPLCCWLTGLSLSPAHRLPVKTLGLSKNTPKKPSIAKAPPTLVFQSGSNGTNVPIDSTSHMVTPPAHQPHTPDTFFDHDWKKIQIAR</sequence>
<dbReference type="Proteomes" id="UP000736335">
    <property type="component" value="Unassembled WGS sequence"/>
</dbReference>
<accession>A0A9P6L583</accession>
<name>A0A9P6L583_9AGAM</name>
<reference evidence="2" key="1">
    <citation type="journal article" date="2020" name="Nat. Commun.">
        <title>Large-scale genome sequencing of mycorrhizal fungi provides insights into the early evolution of symbiotic traits.</title>
        <authorList>
            <person name="Miyauchi S."/>
            <person name="Kiss E."/>
            <person name="Kuo A."/>
            <person name="Drula E."/>
            <person name="Kohler A."/>
            <person name="Sanchez-Garcia M."/>
            <person name="Morin E."/>
            <person name="Andreopoulos B."/>
            <person name="Barry K.W."/>
            <person name="Bonito G."/>
            <person name="Buee M."/>
            <person name="Carver A."/>
            <person name="Chen C."/>
            <person name="Cichocki N."/>
            <person name="Clum A."/>
            <person name="Culley D."/>
            <person name="Crous P.W."/>
            <person name="Fauchery L."/>
            <person name="Girlanda M."/>
            <person name="Hayes R.D."/>
            <person name="Keri Z."/>
            <person name="LaButti K."/>
            <person name="Lipzen A."/>
            <person name="Lombard V."/>
            <person name="Magnuson J."/>
            <person name="Maillard F."/>
            <person name="Murat C."/>
            <person name="Nolan M."/>
            <person name="Ohm R.A."/>
            <person name="Pangilinan J."/>
            <person name="Pereira M.F."/>
            <person name="Perotto S."/>
            <person name="Peter M."/>
            <person name="Pfister S."/>
            <person name="Riley R."/>
            <person name="Sitrit Y."/>
            <person name="Stielow J.B."/>
            <person name="Szollosi G."/>
            <person name="Zifcakova L."/>
            <person name="Stursova M."/>
            <person name="Spatafora J.W."/>
            <person name="Tedersoo L."/>
            <person name="Vaario L.M."/>
            <person name="Yamada A."/>
            <person name="Yan M."/>
            <person name="Wang P."/>
            <person name="Xu J."/>
            <person name="Bruns T."/>
            <person name="Baldrian P."/>
            <person name="Vilgalys R."/>
            <person name="Dunand C."/>
            <person name="Henrissat B."/>
            <person name="Grigoriev I.V."/>
            <person name="Hibbett D."/>
            <person name="Nagy L.G."/>
            <person name="Martin F.M."/>
        </authorList>
    </citation>
    <scope>NUCLEOTIDE SEQUENCE</scope>
    <source>
        <strain evidence="2">UH-Tt-Lm1</strain>
    </source>
</reference>
<feature type="region of interest" description="Disordered" evidence="1">
    <location>
        <begin position="288"/>
        <end position="307"/>
    </location>
</feature>
<evidence type="ECO:0000256" key="1">
    <source>
        <dbReference type="SAM" id="MobiDB-lite"/>
    </source>
</evidence>
<protein>
    <submittedName>
        <fullName evidence="2">Uncharacterized protein</fullName>
    </submittedName>
</protein>
<reference evidence="2" key="2">
    <citation type="submission" date="2020-11" db="EMBL/GenBank/DDBJ databases">
        <authorList>
            <consortium name="DOE Joint Genome Institute"/>
            <person name="Kuo A."/>
            <person name="Miyauchi S."/>
            <person name="Kiss E."/>
            <person name="Drula E."/>
            <person name="Kohler A."/>
            <person name="Sanchez-Garcia M."/>
            <person name="Andreopoulos B."/>
            <person name="Barry K.W."/>
            <person name="Bonito G."/>
            <person name="Buee M."/>
            <person name="Carver A."/>
            <person name="Chen C."/>
            <person name="Cichocki N."/>
            <person name="Clum A."/>
            <person name="Culley D."/>
            <person name="Crous P.W."/>
            <person name="Fauchery L."/>
            <person name="Girlanda M."/>
            <person name="Hayes R."/>
            <person name="Keri Z."/>
            <person name="Labutti K."/>
            <person name="Lipzen A."/>
            <person name="Lombard V."/>
            <person name="Magnuson J."/>
            <person name="Maillard F."/>
            <person name="Morin E."/>
            <person name="Murat C."/>
            <person name="Nolan M."/>
            <person name="Ohm R."/>
            <person name="Pangilinan J."/>
            <person name="Pereira M."/>
            <person name="Perotto S."/>
            <person name="Peter M."/>
            <person name="Riley R."/>
            <person name="Sitrit Y."/>
            <person name="Stielow B."/>
            <person name="Szollosi G."/>
            <person name="Zifcakova L."/>
            <person name="Stursova M."/>
            <person name="Spatafora J.W."/>
            <person name="Tedersoo L."/>
            <person name="Vaario L.-M."/>
            <person name="Yamada A."/>
            <person name="Yan M."/>
            <person name="Wang P."/>
            <person name="Xu J."/>
            <person name="Bruns T."/>
            <person name="Baldrian P."/>
            <person name="Vilgalys R."/>
            <person name="Henrissat B."/>
            <person name="Grigoriev I.V."/>
            <person name="Hibbett D."/>
            <person name="Nagy L.G."/>
            <person name="Martin F.M."/>
        </authorList>
    </citation>
    <scope>NUCLEOTIDE SEQUENCE</scope>
    <source>
        <strain evidence="2">UH-Tt-Lm1</strain>
    </source>
</reference>
<feature type="region of interest" description="Disordered" evidence="1">
    <location>
        <begin position="220"/>
        <end position="239"/>
    </location>
</feature>
<evidence type="ECO:0000313" key="2">
    <source>
        <dbReference type="EMBL" id="KAF9783868.1"/>
    </source>
</evidence>
<gene>
    <name evidence="2" type="ORF">BJ322DRAFT_1021638</name>
</gene>
<proteinExistence type="predicted"/>
<feature type="compositionally biased region" description="Basic and acidic residues" evidence="1">
    <location>
        <begin position="1"/>
        <end position="14"/>
    </location>
</feature>
<dbReference type="AlphaFoldDB" id="A0A9P6L583"/>
<comment type="caution">
    <text evidence="2">The sequence shown here is derived from an EMBL/GenBank/DDBJ whole genome shotgun (WGS) entry which is preliminary data.</text>
</comment>
<feature type="compositionally biased region" description="Basic and acidic residues" evidence="1">
    <location>
        <begin position="22"/>
        <end position="39"/>
    </location>
</feature>
<dbReference type="EMBL" id="WIUZ02000009">
    <property type="protein sequence ID" value="KAF9783868.1"/>
    <property type="molecule type" value="Genomic_DNA"/>
</dbReference>